<name>A0A4S8QC57_9ACTN</name>
<gene>
    <name evidence="2" type="ORF">FAB82_09485</name>
</gene>
<dbReference type="AlphaFoldDB" id="A0A4S8QC57"/>
<keyword evidence="1" id="KW-1133">Transmembrane helix</keyword>
<accession>A0A4S8QC57</accession>
<feature type="transmembrane region" description="Helical" evidence="1">
    <location>
        <begin position="26"/>
        <end position="45"/>
    </location>
</feature>
<protein>
    <submittedName>
        <fullName evidence="2">Uncharacterized protein</fullName>
    </submittedName>
</protein>
<keyword evidence="3" id="KW-1185">Reference proteome</keyword>
<dbReference type="EMBL" id="STGY01000037">
    <property type="protein sequence ID" value="THV41938.1"/>
    <property type="molecule type" value="Genomic_DNA"/>
</dbReference>
<evidence type="ECO:0000313" key="2">
    <source>
        <dbReference type="EMBL" id="THV41938.1"/>
    </source>
</evidence>
<dbReference type="Proteomes" id="UP000308760">
    <property type="component" value="Unassembled WGS sequence"/>
</dbReference>
<organism evidence="2 3">
    <name type="scientific">Glycomyces buryatensis</name>
    <dbReference type="NCBI Taxonomy" id="2570927"/>
    <lineage>
        <taxon>Bacteria</taxon>
        <taxon>Bacillati</taxon>
        <taxon>Actinomycetota</taxon>
        <taxon>Actinomycetes</taxon>
        <taxon>Glycomycetales</taxon>
        <taxon>Glycomycetaceae</taxon>
        <taxon>Glycomyces</taxon>
    </lineage>
</organism>
<reference evidence="3" key="1">
    <citation type="submission" date="2019-04" db="EMBL/GenBank/DDBJ databases">
        <title>Nocardioides xinjiangensis sp. nov.</title>
        <authorList>
            <person name="Liu S."/>
        </authorList>
    </citation>
    <scope>NUCLEOTIDE SEQUENCE [LARGE SCALE GENOMIC DNA]</scope>
    <source>
        <strain evidence="3">18</strain>
    </source>
</reference>
<sequence>MSEAPLFSEQHPAPAARRRLSAKATWTFFIAAALVVVAVAVVLVWSQIRDAETTHVIDDEAGLSYSIPQDWVQLSEAEMTVDSGYAMYSSIAEAPGNAWVRFRVAGADSHEDALSFTKALVADFTGGDLDSPSIVEEDSVIDGHAATTFSDSDDEGLVWMSMLIEFDDRWVEVWGAADSDDPHFVEQLESIFESIRIS</sequence>
<dbReference type="RefSeq" id="WP_136534301.1">
    <property type="nucleotide sequence ID" value="NZ_STGY01000037.1"/>
</dbReference>
<keyword evidence="1" id="KW-0812">Transmembrane</keyword>
<proteinExistence type="predicted"/>
<keyword evidence="1" id="KW-0472">Membrane</keyword>
<evidence type="ECO:0000256" key="1">
    <source>
        <dbReference type="SAM" id="Phobius"/>
    </source>
</evidence>
<dbReference type="OrthoDB" id="5225966at2"/>
<evidence type="ECO:0000313" key="3">
    <source>
        <dbReference type="Proteomes" id="UP000308760"/>
    </source>
</evidence>
<comment type="caution">
    <text evidence="2">The sequence shown here is derived from an EMBL/GenBank/DDBJ whole genome shotgun (WGS) entry which is preliminary data.</text>
</comment>
<reference evidence="2 3" key="2">
    <citation type="submission" date="2019-05" db="EMBL/GenBank/DDBJ databases">
        <title>Glycomyces buryatensis sp. nov.</title>
        <authorList>
            <person name="Nikitina E."/>
        </authorList>
    </citation>
    <scope>NUCLEOTIDE SEQUENCE [LARGE SCALE GENOMIC DNA]</scope>
    <source>
        <strain evidence="2 3">18</strain>
    </source>
</reference>